<protein>
    <submittedName>
        <fullName evidence="1">Unannotated protein</fullName>
    </submittedName>
</protein>
<dbReference type="EMBL" id="CAFBPW010000149">
    <property type="protein sequence ID" value="CAB5036449.1"/>
    <property type="molecule type" value="Genomic_DNA"/>
</dbReference>
<dbReference type="AlphaFoldDB" id="A0A6J7NKY0"/>
<gene>
    <name evidence="1" type="ORF">UFOPK3914_01572</name>
    <name evidence="2" type="ORF">UFOPK4173_01244</name>
</gene>
<name>A0A6J7NKY0_9ZZZZ</name>
<evidence type="ECO:0000313" key="2">
    <source>
        <dbReference type="EMBL" id="CAB5036449.1"/>
    </source>
</evidence>
<reference evidence="1" key="1">
    <citation type="submission" date="2020-05" db="EMBL/GenBank/DDBJ databases">
        <authorList>
            <person name="Chiriac C."/>
            <person name="Salcher M."/>
            <person name="Ghai R."/>
            <person name="Kavagutti S V."/>
        </authorList>
    </citation>
    <scope>NUCLEOTIDE SEQUENCE</scope>
</reference>
<evidence type="ECO:0000313" key="1">
    <source>
        <dbReference type="EMBL" id="CAB4990604.1"/>
    </source>
</evidence>
<organism evidence="1">
    <name type="scientific">freshwater metagenome</name>
    <dbReference type="NCBI Taxonomy" id="449393"/>
    <lineage>
        <taxon>unclassified sequences</taxon>
        <taxon>metagenomes</taxon>
        <taxon>ecological metagenomes</taxon>
    </lineage>
</organism>
<proteinExistence type="predicted"/>
<dbReference type="EMBL" id="CAFBOG010000174">
    <property type="protein sequence ID" value="CAB4990604.1"/>
    <property type="molecule type" value="Genomic_DNA"/>
</dbReference>
<accession>A0A6J7NKY0</accession>
<sequence length="203" mass="21764">MADDGTVVTEIVDVTDFLAEDGSVVAEILDVTEIVEIDPQTLADYEALVARSSQRANLQEQMELADESLVLAIIAAAGEFGFGLDDRTDLERSHELRFGEASGDLLEIELGRVVAQRPEDVRFAHVPLSVSYRSGSYEGEADPGDGSHGAVTISADEWTGQSASAASLFLDLHTYFDEDLSVDFAAVQRDLGATIAVVRGKLS</sequence>